<feature type="region of interest" description="Disordered" evidence="1">
    <location>
        <begin position="202"/>
        <end position="245"/>
    </location>
</feature>
<gene>
    <name evidence="2" type="ORF">TNCT_405431</name>
</gene>
<evidence type="ECO:0000256" key="1">
    <source>
        <dbReference type="SAM" id="MobiDB-lite"/>
    </source>
</evidence>
<reference evidence="2" key="1">
    <citation type="submission" date="2020-07" db="EMBL/GenBank/DDBJ databases">
        <title>Multicomponent nature underlies the extraordinary mechanical properties of spider dragline silk.</title>
        <authorList>
            <person name="Kono N."/>
            <person name="Nakamura H."/>
            <person name="Mori M."/>
            <person name="Yoshida Y."/>
            <person name="Ohtoshi R."/>
            <person name="Malay A.D."/>
            <person name="Moran D.A.P."/>
            <person name="Tomita M."/>
            <person name="Numata K."/>
            <person name="Arakawa K."/>
        </authorList>
    </citation>
    <scope>NUCLEOTIDE SEQUENCE</scope>
</reference>
<comment type="caution">
    <text evidence="2">The sequence shown here is derived from an EMBL/GenBank/DDBJ whole genome shotgun (WGS) entry which is preliminary data.</text>
</comment>
<accession>A0A8X6F549</accession>
<evidence type="ECO:0000313" key="3">
    <source>
        <dbReference type="Proteomes" id="UP000887116"/>
    </source>
</evidence>
<feature type="compositionally biased region" description="Acidic residues" evidence="1">
    <location>
        <begin position="233"/>
        <end position="245"/>
    </location>
</feature>
<organism evidence="2 3">
    <name type="scientific">Trichonephila clavata</name>
    <name type="common">Joro spider</name>
    <name type="synonym">Nephila clavata</name>
    <dbReference type="NCBI Taxonomy" id="2740835"/>
    <lineage>
        <taxon>Eukaryota</taxon>
        <taxon>Metazoa</taxon>
        <taxon>Ecdysozoa</taxon>
        <taxon>Arthropoda</taxon>
        <taxon>Chelicerata</taxon>
        <taxon>Arachnida</taxon>
        <taxon>Araneae</taxon>
        <taxon>Araneomorphae</taxon>
        <taxon>Entelegynae</taxon>
        <taxon>Araneoidea</taxon>
        <taxon>Nephilidae</taxon>
        <taxon>Trichonephila</taxon>
    </lineage>
</organism>
<feature type="compositionally biased region" description="Basic and acidic residues" evidence="1">
    <location>
        <begin position="204"/>
        <end position="232"/>
    </location>
</feature>
<dbReference type="OrthoDB" id="9886755at2759"/>
<sequence length="396" mass="44338">MPENANDEKPELPEDIYIAKSEEADNDNTGLFLIDNDKKLGLSAFELEAYSGVDTDKTVLHEYGNIVKPKVHGNVDTEKPQLSVDINIVKSEMHVDVDIAKTELPEGVNIVNPEIHEVIETYKPKMSKDVDIVKPEVPEDVGIAKTESVNVGKPEVHEDVYSGLSEVAEEVDTDKAELLEDVDIYKAEWFQVDIVIQEVPGDVDTDKPKVPEDVETIKPEVPEDADTDKRESPEDDICNPEGPDEVIIEKNGSEATYNDRSATFLDTPASNRPEANQKKLVIIWSISNTDEKTISDIPGPSQERKKEGMKKTVRFSDDTLKLFSSNGRETLRKEFNSREAPAFMDITVYDNNCNFLFAEATEEISSAWHGEECNASSKVDSSLLIVFKIPWFTDCR</sequence>
<name>A0A8X6F549_TRICU</name>
<keyword evidence="3" id="KW-1185">Reference proteome</keyword>
<dbReference type="EMBL" id="BMAO01030823">
    <property type="protein sequence ID" value="GFQ70582.1"/>
    <property type="molecule type" value="Genomic_DNA"/>
</dbReference>
<dbReference type="Proteomes" id="UP000887116">
    <property type="component" value="Unassembled WGS sequence"/>
</dbReference>
<protein>
    <submittedName>
        <fullName evidence="2">Uncharacterized protein</fullName>
    </submittedName>
</protein>
<proteinExistence type="predicted"/>
<dbReference type="AlphaFoldDB" id="A0A8X6F549"/>
<evidence type="ECO:0000313" key="2">
    <source>
        <dbReference type="EMBL" id="GFQ70582.1"/>
    </source>
</evidence>